<dbReference type="AlphaFoldDB" id="A0A4U1MIL3"/>
<name>A0A4U1MIL3_9BACL</name>
<sequence>MLEDHAKVIAVLKEAGEVIGRKKLQKVVYICKKLQLPFNEKYQFHFYGPYSEELTLRVEELCNLGLVTEVKESKGGYYQYKYTVTNEGSEFLSHFEFDMPELSECIPEINSQSSRFLELVSTILFFDRLTKTEVIEKVRTIKSKQNYSDTEIDQAYSFMEKLGC</sequence>
<organism evidence="1 2">
    <name type="scientific">Guptibacillus hwajinpoensis</name>
    <dbReference type="NCBI Taxonomy" id="208199"/>
    <lineage>
        <taxon>Bacteria</taxon>
        <taxon>Bacillati</taxon>
        <taxon>Bacillota</taxon>
        <taxon>Bacilli</taxon>
        <taxon>Bacillales</taxon>
        <taxon>Guptibacillaceae</taxon>
        <taxon>Guptibacillus</taxon>
    </lineage>
</organism>
<reference evidence="1 2" key="1">
    <citation type="submission" date="2019-04" db="EMBL/GenBank/DDBJ databases">
        <title>Genome sequence of Bacillus hwajinpoensis strain Y2.</title>
        <authorList>
            <person name="Fair J.L."/>
            <person name="Maclea K.S."/>
        </authorList>
    </citation>
    <scope>NUCLEOTIDE SEQUENCE [LARGE SCALE GENOMIC DNA]</scope>
    <source>
        <strain evidence="1 2">Y2</strain>
    </source>
</reference>
<gene>
    <name evidence="1" type="ORF">FBF83_08080</name>
</gene>
<dbReference type="Proteomes" id="UP000310541">
    <property type="component" value="Unassembled WGS sequence"/>
</dbReference>
<evidence type="ECO:0000313" key="2">
    <source>
        <dbReference type="Proteomes" id="UP000310541"/>
    </source>
</evidence>
<accession>A0A4U1MIL3</accession>
<dbReference type="OrthoDB" id="5507947at2"/>
<dbReference type="RefSeq" id="WP_136946661.1">
    <property type="nucleotide sequence ID" value="NZ_SWFM01000002.1"/>
</dbReference>
<comment type="caution">
    <text evidence="1">The sequence shown here is derived from an EMBL/GenBank/DDBJ whole genome shotgun (WGS) entry which is preliminary data.</text>
</comment>
<protein>
    <submittedName>
        <fullName evidence="1">YwgA family protein</fullName>
    </submittedName>
</protein>
<dbReference type="EMBL" id="SWFM01000002">
    <property type="protein sequence ID" value="TKD70581.1"/>
    <property type="molecule type" value="Genomic_DNA"/>
</dbReference>
<proteinExistence type="predicted"/>
<evidence type="ECO:0000313" key="1">
    <source>
        <dbReference type="EMBL" id="TKD70581.1"/>
    </source>
</evidence>